<evidence type="ECO:0000256" key="2">
    <source>
        <dbReference type="SAM" id="Phobius"/>
    </source>
</evidence>
<dbReference type="EMBL" id="BMJY01000021">
    <property type="protein sequence ID" value="GGH50445.1"/>
    <property type="molecule type" value="Genomic_DNA"/>
</dbReference>
<name>A0A917IID4_9MICO</name>
<gene>
    <name evidence="3" type="ORF">GCM10010921_29210</name>
</gene>
<comment type="caution">
    <text evidence="3">The sequence shown here is derived from an EMBL/GenBank/DDBJ whole genome shotgun (WGS) entry which is preliminary data.</text>
</comment>
<dbReference type="AlphaFoldDB" id="A0A917IID4"/>
<keyword evidence="2" id="KW-0472">Membrane</keyword>
<feature type="compositionally biased region" description="Polar residues" evidence="1">
    <location>
        <begin position="61"/>
        <end position="70"/>
    </location>
</feature>
<reference evidence="3" key="2">
    <citation type="submission" date="2020-09" db="EMBL/GenBank/DDBJ databases">
        <authorList>
            <person name="Sun Q."/>
            <person name="Zhou Y."/>
        </authorList>
    </citation>
    <scope>NUCLEOTIDE SEQUENCE</scope>
    <source>
        <strain evidence="3">CGMCC 1.15794</strain>
    </source>
</reference>
<reference evidence="3" key="1">
    <citation type="journal article" date="2014" name="Int. J. Syst. Evol. Microbiol.">
        <title>Complete genome sequence of Corynebacterium casei LMG S-19264T (=DSM 44701T), isolated from a smear-ripened cheese.</title>
        <authorList>
            <consortium name="US DOE Joint Genome Institute (JGI-PGF)"/>
            <person name="Walter F."/>
            <person name="Albersmeier A."/>
            <person name="Kalinowski J."/>
            <person name="Ruckert C."/>
        </authorList>
    </citation>
    <scope>NUCLEOTIDE SEQUENCE</scope>
    <source>
        <strain evidence="3">CGMCC 1.15794</strain>
    </source>
</reference>
<dbReference type="RefSeq" id="WP_188757134.1">
    <property type="nucleotide sequence ID" value="NZ_BMJY01000021.1"/>
</dbReference>
<keyword evidence="2" id="KW-0812">Transmembrane</keyword>
<sequence length="314" mass="33624">MSDQHTPGEPTQGELTQGEPTPDDPQRWQPRSRRGQRRMTAPTPTIAPAGAPAVATAAPQDAQSPTSDQPASVDEAADRSTSTETIAVPEARRAPRGRARADRNHLDVGGVPRVDLMPGELRMARELRELQAQWRLGLLVCILVVVAVFGAVRFYATGAEQEREAAQARFTELTELQATYVGVRGIEGQIDALSAARGVAGASEVDWAGFLAELHATLPEGVRVTSLTADVATPLDPHTQPTSPLQGARIGSITFSAHSRGLPDTTAWMHRLAEITGHVDTTLVSLNGTEEEGYTVEMTMGFDEQRFHDAGGAQ</sequence>
<evidence type="ECO:0008006" key="5">
    <source>
        <dbReference type="Google" id="ProtNLM"/>
    </source>
</evidence>
<proteinExistence type="predicted"/>
<evidence type="ECO:0000313" key="3">
    <source>
        <dbReference type="EMBL" id="GGH50445.1"/>
    </source>
</evidence>
<feature type="compositionally biased region" description="Low complexity" evidence="1">
    <location>
        <begin position="38"/>
        <end position="59"/>
    </location>
</feature>
<feature type="region of interest" description="Disordered" evidence="1">
    <location>
        <begin position="1"/>
        <end position="102"/>
    </location>
</feature>
<organism evidence="3 4">
    <name type="scientific">Microbacterium album</name>
    <dbReference type="NCBI Taxonomy" id="2053191"/>
    <lineage>
        <taxon>Bacteria</taxon>
        <taxon>Bacillati</taxon>
        <taxon>Actinomycetota</taxon>
        <taxon>Actinomycetes</taxon>
        <taxon>Micrococcales</taxon>
        <taxon>Microbacteriaceae</taxon>
        <taxon>Microbacterium</taxon>
    </lineage>
</organism>
<accession>A0A917IID4</accession>
<evidence type="ECO:0000256" key="1">
    <source>
        <dbReference type="SAM" id="MobiDB-lite"/>
    </source>
</evidence>
<keyword evidence="2" id="KW-1133">Transmembrane helix</keyword>
<dbReference type="Proteomes" id="UP000657592">
    <property type="component" value="Unassembled WGS sequence"/>
</dbReference>
<protein>
    <recommendedName>
        <fullName evidence="5">Tfp pilus assembly protein PilN</fullName>
    </recommendedName>
</protein>
<evidence type="ECO:0000313" key="4">
    <source>
        <dbReference type="Proteomes" id="UP000657592"/>
    </source>
</evidence>
<keyword evidence="4" id="KW-1185">Reference proteome</keyword>
<feature type="transmembrane region" description="Helical" evidence="2">
    <location>
        <begin position="136"/>
        <end position="156"/>
    </location>
</feature>